<sequence>MRTFAAVQSVGGVELLAALVTSEGLQPELDDQTSARFLTFAVKGEGQVHAVALGSEVELQELDAKLEASDLDQRKLVFESISRLKVFHVPEQTAAYTESAVRNSLKKFLDEETVETETRHQIWVDAFGKCQSETESEIVAEDTGNDELQVFTRKLKRKELEHLLPKVPEEWWEGMQRSAVSSWTEWLNLDAVRDGLKRCPSQTKLALAGGALLGVVGCYLNFLPAGADGASSGSTSTALAEFLPCVNETNLEGAKCLDGVPLCVTNAAHPEKGCALFGATFDLSTLEQLTSSGMYNVCRTSDSCVVTDTKTKTNTTLTTGKTTKTNTTLTTGKTTKSKIRKLTIGNMKDIRWCADELDQEEALCVEGFALCVLDTAKPEKKCQRKSWSGAENMRKRLSKFISRHRRVDFCRVKGGCTIPPCVRETNLRHTHCVKGVPYCLTSKSDPKKRCFLMGTQLKFEDISWFRGQSNSPFKVCRASGKCKAERPVTCDFPWPKVLSRVEAPVEECVGTDMSYGGEPVDFPE</sequence>
<dbReference type="Proteomes" id="UP000019763">
    <property type="component" value="Unassembled WGS sequence"/>
</dbReference>
<dbReference type="GeneID" id="22916030"/>
<proteinExistence type="predicted"/>
<dbReference type="EMBL" id="AFNH02001340">
    <property type="protein sequence ID" value="EZG43285.1"/>
    <property type="molecule type" value="Genomic_DNA"/>
</dbReference>
<dbReference type="RefSeq" id="XP_011133459.1">
    <property type="nucleotide sequence ID" value="XM_011135157.1"/>
</dbReference>
<dbReference type="VEuPathDB" id="CryptoDB:GNI_178090"/>
<evidence type="ECO:0000313" key="2">
    <source>
        <dbReference type="Proteomes" id="UP000019763"/>
    </source>
</evidence>
<dbReference type="AlphaFoldDB" id="A0A023AYC6"/>
<comment type="caution">
    <text evidence="1">The sequence shown here is derived from an EMBL/GenBank/DDBJ whole genome shotgun (WGS) entry which is preliminary data.</text>
</comment>
<organism evidence="1 2">
    <name type="scientific">Gregarina niphandrodes</name>
    <name type="common">Septate eugregarine</name>
    <dbReference type="NCBI Taxonomy" id="110365"/>
    <lineage>
        <taxon>Eukaryota</taxon>
        <taxon>Sar</taxon>
        <taxon>Alveolata</taxon>
        <taxon>Apicomplexa</taxon>
        <taxon>Conoidasida</taxon>
        <taxon>Gregarinasina</taxon>
        <taxon>Eugregarinorida</taxon>
        <taxon>Gregarinidae</taxon>
        <taxon>Gregarina</taxon>
    </lineage>
</organism>
<keyword evidence="2" id="KW-1185">Reference proteome</keyword>
<accession>A0A023AYC6</accession>
<feature type="non-terminal residue" evidence="1">
    <location>
        <position position="524"/>
    </location>
</feature>
<protein>
    <submittedName>
        <fullName evidence="1">Uncharacterized protein</fullName>
    </submittedName>
</protein>
<gene>
    <name evidence="1" type="ORF">GNI_178090</name>
</gene>
<reference evidence="1" key="1">
    <citation type="submission" date="2013-12" db="EMBL/GenBank/DDBJ databases">
        <authorList>
            <person name="Omoto C.K."/>
            <person name="Sibley D."/>
            <person name="Venepally P."/>
            <person name="Hadjithomas M."/>
            <person name="Karamycheva S."/>
            <person name="Brunk B."/>
            <person name="Roos D."/>
            <person name="Caler E."/>
            <person name="Lorenzi H."/>
        </authorList>
    </citation>
    <scope>NUCLEOTIDE SEQUENCE</scope>
</reference>
<evidence type="ECO:0000313" key="1">
    <source>
        <dbReference type="EMBL" id="EZG43285.1"/>
    </source>
</evidence>
<name>A0A023AYC6_GRENI</name>